<dbReference type="GO" id="GO:0005737">
    <property type="term" value="C:cytoplasm"/>
    <property type="evidence" value="ECO:0007669"/>
    <property type="project" value="TreeGrafter"/>
</dbReference>
<dbReference type="InterPro" id="IPR045851">
    <property type="entry name" value="AMP-bd_C_sf"/>
</dbReference>
<evidence type="ECO:0000313" key="5">
    <source>
        <dbReference type="EMBL" id="PWY64805.1"/>
    </source>
</evidence>
<keyword evidence="6" id="KW-1185">Reference proteome</keyword>
<dbReference type="InterPro" id="IPR000873">
    <property type="entry name" value="AMP-dep_synth/lig_dom"/>
</dbReference>
<reference evidence="5" key="1">
    <citation type="submission" date="2016-12" db="EMBL/GenBank/DDBJ databases">
        <title>The genomes of Aspergillus section Nigri reveals drivers in fungal speciation.</title>
        <authorList>
            <consortium name="DOE Joint Genome Institute"/>
            <person name="Vesth T.C."/>
            <person name="Nybo J."/>
            <person name="Theobald S."/>
            <person name="Brandl J."/>
            <person name="Frisvad J.C."/>
            <person name="Nielsen K.F."/>
            <person name="Lyhne E.K."/>
            <person name="Kogle M.E."/>
            <person name="Kuo A."/>
            <person name="Riley R."/>
            <person name="Clum A."/>
            <person name="Nolan M."/>
            <person name="Lipzen A."/>
            <person name="Salamov A."/>
            <person name="Henrissat B."/>
            <person name="Wiebenga A."/>
            <person name="De vries R.P."/>
            <person name="Grigoriev I.V."/>
            <person name="Mortensen U.H."/>
            <person name="Andersen M.R."/>
            <person name="Baker S.E."/>
        </authorList>
    </citation>
    <scope>NUCLEOTIDE SEQUENCE</scope>
    <source>
        <strain evidence="5">CBS 122712</strain>
    </source>
</reference>
<dbReference type="SUPFAM" id="SSF56801">
    <property type="entry name" value="Acetyl-CoA synthetase-like"/>
    <property type="match status" value="1"/>
</dbReference>
<evidence type="ECO:0000256" key="2">
    <source>
        <dbReference type="ARBA" id="ARBA00022553"/>
    </source>
</evidence>
<dbReference type="PANTHER" id="PTHR45527">
    <property type="entry name" value="NONRIBOSOMAL PEPTIDE SYNTHETASE"/>
    <property type="match status" value="1"/>
</dbReference>
<evidence type="ECO:0000259" key="4">
    <source>
        <dbReference type="Pfam" id="PF00501"/>
    </source>
</evidence>
<accession>A0A317UT59</accession>
<dbReference type="EMBL" id="MSFU01000029">
    <property type="protein sequence ID" value="PWY64805.1"/>
    <property type="molecule type" value="Genomic_DNA"/>
</dbReference>
<dbReference type="Pfam" id="PF00501">
    <property type="entry name" value="AMP-binding"/>
    <property type="match status" value="1"/>
</dbReference>
<keyword evidence="1" id="KW-0596">Phosphopantetheine</keyword>
<dbReference type="Gene3D" id="3.30.300.30">
    <property type="match status" value="1"/>
</dbReference>
<dbReference type="GO" id="GO:0044550">
    <property type="term" value="P:secondary metabolite biosynthetic process"/>
    <property type="evidence" value="ECO:0007669"/>
    <property type="project" value="TreeGrafter"/>
</dbReference>
<dbReference type="GeneID" id="37058877"/>
<dbReference type="AlphaFoldDB" id="A0A317UT59"/>
<evidence type="ECO:0000256" key="1">
    <source>
        <dbReference type="ARBA" id="ARBA00022450"/>
    </source>
</evidence>
<name>A0A317UT59_ASPEC</name>
<sequence>MASHIQRYGPTEATCAILLGELFPGGPITVGWPIWYSKIILVNPDGECTDEEGEIYVGGAGLALGYYGNDEATNKSFVMHNGERYYRTGDLARLTCDGYVFRGRMDMAMKIENSLVAFITPRVDISTVRQYLSANLSTFLVPDTIYALDEFPQTTNGKCDRKSLLSLHQAEAKKLISETTMSSSNGHLTPVSLHGDSAISAVRLLSQKISAAQARTTTQARDIRTQCKVANRHVGGITRKTLESSCNQRKS</sequence>
<evidence type="ECO:0000313" key="6">
    <source>
        <dbReference type="Proteomes" id="UP000246171"/>
    </source>
</evidence>
<dbReference type="VEuPathDB" id="FungiDB:BO83DRAFT_453641"/>
<keyword evidence="2" id="KW-0597">Phosphoprotein</keyword>
<organism evidence="5 6">
    <name type="scientific">Aspergillus eucalypticola (strain CBS 122712 / IBT 29274)</name>
    <dbReference type="NCBI Taxonomy" id="1448314"/>
    <lineage>
        <taxon>Eukaryota</taxon>
        <taxon>Fungi</taxon>
        <taxon>Dikarya</taxon>
        <taxon>Ascomycota</taxon>
        <taxon>Pezizomycotina</taxon>
        <taxon>Eurotiomycetes</taxon>
        <taxon>Eurotiomycetidae</taxon>
        <taxon>Eurotiales</taxon>
        <taxon>Aspergillaceae</taxon>
        <taxon>Aspergillus</taxon>
        <taxon>Aspergillus subgen. Circumdati</taxon>
    </lineage>
</organism>
<dbReference type="GO" id="GO:0043041">
    <property type="term" value="P:amino acid activation for nonribosomal peptide biosynthetic process"/>
    <property type="evidence" value="ECO:0007669"/>
    <property type="project" value="TreeGrafter"/>
</dbReference>
<dbReference type="RefSeq" id="XP_025384123.1">
    <property type="nucleotide sequence ID" value="XM_025536915.1"/>
</dbReference>
<gene>
    <name evidence="5" type="ORF">BO83DRAFT_453641</name>
</gene>
<dbReference type="InterPro" id="IPR042099">
    <property type="entry name" value="ANL_N_sf"/>
</dbReference>
<comment type="similarity">
    <text evidence="3">Belongs to the NRP synthetase family.</text>
</comment>
<dbReference type="Gene3D" id="3.40.50.12780">
    <property type="entry name" value="N-terminal domain of ligase-like"/>
    <property type="match status" value="1"/>
</dbReference>
<evidence type="ECO:0000256" key="3">
    <source>
        <dbReference type="ARBA" id="ARBA00029454"/>
    </source>
</evidence>
<feature type="domain" description="AMP-dependent synthetase/ligase" evidence="4">
    <location>
        <begin position="5"/>
        <end position="67"/>
    </location>
</feature>
<dbReference type="GO" id="GO:0031177">
    <property type="term" value="F:phosphopantetheine binding"/>
    <property type="evidence" value="ECO:0007669"/>
    <property type="project" value="TreeGrafter"/>
</dbReference>
<dbReference type="Proteomes" id="UP000246171">
    <property type="component" value="Unassembled WGS sequence"/>
</dbReference>
<protein>
    <submittedName>
        <fullName evidence="5">Acetyl-CoA synthetase-like protein</fullName>
    </submittedName>
</protein>
<dbReference type="OrthoDB" id="4920779at2759"/>
<proteinExistence type="inferred from homology"/>
<dbReference type="PANTHER" id="PTHR45527:SF1">
    <property type="entry name" value="FATTY ACID SYNTHASE"/>
    <property type="match status" value="1"/>
</dbReference>
<comment type="caution">
    <text evidence="5">The sequence shown here is derived from an EMBL/GenBank/DDBJ whole genome shotgun (WGS) entry which is preliminary data.</text>
</comment>